<feature type="coiled-coil region" evidence="6">
    <location>
        <begin position="138"/>
        <end position="165"/>
    </location>
</feature>
<keyword evidence="3 5" id="KW-0963">Cytoplasm</keyword>
<evidence type="ECO:0000313" key="8">
    <source>
        <dbReference type="EMBL" id="MDI9241841.1"/>
    </source>
</evidence>
<evidence type="ECO:0000313" key="9">
    <source>
        <dbReference type="Proteomes" id="UP001300383"/>
    </source>
</evidence>
<dbReference type="FunFam" id="3.30.1360.40:FF:000001">
    <property type="entry name" value="Ribosome-recycling factor"/>
    <property type="match status" value="1"/>
</dbReference>
<dbReference type="InterPro" id="IPR036191">
    <property type="entry name" value="RRF_sf"/>
</dbReference>
<protein>
    <recommendedName>
        <fullName evidence="5">Ribosome-recycling factor</fullName>
        <shortName evidence="5">RRF</shortName>
    </recommendedName>
    <alternativeName>
        <fullName evidence="5">Ribosome-releasing factor</fullName>
    </alternativeName>
</protein>
<dbReference type="SUPFAM" id="SSF55194">
    <property type="entry name" value="Ribosome recycling factor, RRF"/>
    <property type="match status" value="1"/>
</dbReference>
<dbReference type="GO" id="GO:0005737">
    <property type="term" value="C:cytoplasm"/>
    <property type="evidence" value="ECO:0007669"/>
    <property type="project" value="UniProtKB-SubCell"/>
</dbReference>
<evidence type="ECO:0000256" key="3">
    <source>
        <dbReference type="ARBA" id="ARBA00022490"/>
    </source>
</evidence>
<dbReference type="FunFam" id="1.10.132.20:FF:000001">
    <property type="entry name" value="Ribosome-recycling factor"/>
    <property type="match status" value="1"/>
</dbReference>
<evidence type="ECO:0000256" key="2">
    <source>
        <dbReference type="ARBA" id="ARBA00005912"/>
    </source>
</evidence>
<dbReference type="Gene3D" id="3.30.1360.40">
    <property type="match status" value="1"/>
</dbReference>
<dbReference type="Pfam" id="PF01765">
    <property type="entry name" value="RRF"/>
    <property type="match status" value="1"/>
</dbReference>
<dbReference type="HAMAP" id="MF_00040">
    <property type="entry name" value="RRF"/>
    <property type="match status" value="1"/>
</dbReference>
<dbReference type="CDD" id="cd00520">
    <property type="entry name" value="RRF"/>
    <property type="match status" value="1"/>
</dbReference>
<evidence type="ECO:0000256" key="5">
    <source>
        <dbReference type="HAMAP-Rule" id="MF_00040"/>
    </source>
</evidence>
<dbReference type="NCBIfam" id="TIGR00496">
    <property type="entry name" value="frr"/>
    <property type="match status" value="1"/>
</dbReference>
<organism evidence="8 9">
    <name type="scientific">Fusibacillus kribbianus</name>
    <dbReference type="NCBI Taxonomy" id="3044208"/>
    <lineage>
        <taxon>Bacteria</taxon>
        <taxon>Bacillati</taxon>
        <taxon>Bacillota</taxon>
        <taxon>Clostridia</taxon>
        <taxon>Lachnospirales</taxon>
        <taxon>Lachnospiraceae</taxon>
        <taxon>Fusibacillus</taxon>
    </lineage>
</organism>
<dbReference type="EMBL" id="JASGBQ010000005">
    <property type="protein sequence ID" value="MDI9241841.1"/>
    <property type="molecule type" value="Genomic_DNA"/>
</dbReference>
<evidence type="ECO:0000256" key="6">
    <source>
        <dbReference type="SAM" id="Coils"/>
    </source>
</evidence>
<accession>A0AAP4EYI4</accession>
<comment type="function">
    <text evidence="5">Responsible for the release of ribosomes from messenger RNA at the termination of protein biosynthesis. May increase the efficiency of translation by recycling ribosomes from one round of translation to another.</text>
</comment>
<keyword evidence="6" id="KW-0175">Coiled coil</keyword>
<dbReference type="InterPro" id="IPR023584">
    <property type="entry name" value="Ribosome_recyc_fac_dom"/>
</dbReference>
<comment type="caution">
    <text evidence="8">The sequence shown here is derived from an EMBL/GenBank/DDBJ whole genome shotgun (WGS) entry which is preliminary data.</text>
</comment>
<feature type="domain" description="Ribosome recycling factor" evidence="7">
    <location>
        <begin position="20"/>
        <end position="182"/>
    </location>
</feature>
<sequence length="184" mass="20994">MDDKLKVFEDKMEKAISVLRSDYATIRAGRANPHVLDQLTVDYYGVPSGIQQVANVSVPEPRMLLIQPWEKSLIKSIEKAILTSDLGLNPSNDGSVIRLIFPEMTEERRKQLAKDVKKKGDNAKVAIRNIRRDANDTIKKQQKAGEMSEDDQKQLEEKIQKMTDKFIDKVDKEIDIKTKEILTV</sequence>
<evidence type="ECO:0000256" key="4">
    <source>
        <dbReference type="ARBA" id="ARBA00022917"/>
    </source>
</evidence>
<evidence type="ECO:0000256" key="1">
    <source>
        <dbReference type="ARBA" id="ARBA00004496"/>
    </source>
</evidence>
<dbReference type="Gene3D" id="1.10.132.20">
    <property type="entry name" value="Ribosome-recycling factor"/>
    <property type="match status" value="1"/>
</dbReference>
<dbReference type="RefSeq" id="WP_283230346.1">
    <property type="nucleotide sequence ID" value="NZ_JASGBQ010000005.1"/>
</dbReference>
<gene>
    <name evidence="5 8" type="primary">frr</name>
    <name evidence="8" type="ORF">QJ036_05025</name>
</gene>
<comment type="similarity">
    <text evidence="2 5">Belongs to the RRF family.</text>
</comment>
<reference evidence="8 9" key="1">
    <citation type="submission" date="2023-05" db="EMBL/GenBank/DDBJ databases">
        <title>[ruminococcus] sp. nov., isolated from a pig farm feces dump.</title>
        <authorList>
            <person name="Chang Y.-H."/>
        </authorList>
    </citation>
    <scope>NUCLEOTIDE SEQUENCE [LARGE SCALE GENOMIC DNA]</scope>
    <source>
        <strain evidence="8 9">YH-rum2234</strain>
    </source>
</reference>
<comment type="subcellular location">
    <subcellularLocation>
        <location evidence="1 5">Cytoplasm</location>
    </subcellularLocation>
</comment>
<dbReference type="GO" id="GO:0043023">
    <property type="term" value="F:ribosomal large subunit binding"/>
    <property type="evidence" value="ECO:0007669"/>
    <property type="project" value="TreeGrafter"/>
</dbReference>
<dbReference type="PANTHER" id="PTHR20982">
    <property type="entry name" value="RIBOSOME RECYCLING FACTOR"/>
    <property type="match status" value="1"/>
</dbReference>
<dbReference type="GO" id="GO:0006415">
    <property type="term" value="P:translational termination"/>
    <property type="evidence" value="ECO:0007669"/>
    <property type="project" value="UniProtKB-UniRule"/>
</dbReference>
<keyword evidence="4 5" id="KW-0648">Protein biosynthesis</keyword>
<evidence type="ECO:0000259" key="7">
    <source>
        <dbReference type="Pfam" id="PF01765"/>
    </source>
</evidence>
<dbReference type="AlphaFoldDB" id="A0AAP4EYI4"/>
<dbReference type="InterPro" id="IPR002661">
    <property type="entry name" value="Ribosome_recyc_fac"/>
</dbReference>
<keyword evidence="9" id="KW-1185">Reference proteome</keyword>
<name>A0AAP4EYI4_9FIRM</name>
<dbReference type="Proteomes" id="UP001300383">
    <property type="component" value="Unassembled WGS sequence"/>
</dbReference>
<proteinExistence type="inferred from homology"/>
<dbReference type="PANTHER" id="PTHR20982:SF3">
    <property type="entry name" value="MITOCHONDRIAL RIBOSOME RECYCLING FACTOR PSEUDO 1"/>
    <property type="match status" value="1"/>
</dbReference>